<dbReference type="InterPro" id="IPR000718">
    <property type="entry name" value="Peptidase_M13"/>
</dbReference>
<dbReference type="EMBL" id="JABSTR010000004">
    <property type="protein sequence ID" value="KAH9368086.1"/>
    <property type="molecule type" value="Genomic_DNA"/>
</dbReference>
<evidence type="ECO:0000256" key="1">
    <source>
        <dbReference type="ARBA" id="ARBA00007357"/>
    </source>
</evidence>
<dbReference type="Pfam" id="PF05649">
    <property type="entry name" value="Peptidase_M13_N"/>
    <property type="match status" value="1"/>
</dbReference>
<sequence length="627" mass="70213">MTIGLLVLGILLWILTVALAWKDAKTYAVCKSGGCTVFSRKLKASLNETAAHPCDNFTAFVCDGWTRSNKFSVRQNLVVNALGTLSKVSRVVQTTVKARTPAEAAMTFFRSCDTVLQGRADQLLTVKRLLAAANITWPRRPSAPDVLQALLYSSVKLRWSPLFNIEIDTTVDYGTEILLMPFDDNRILRRKFKSLQGADEGDRLAYFNFLRDKFGSTASGEGDATYEEVSNVCEAILVPLFEALQEHSTPEAINASVLLQAKLTTSRWESALALYNVTEKPITYSTEALPYIEKFFELWSTYGDNNMHLLVSWCTVQIAALYANRGLITNYYGSDESALVEHSAFCMSKAYLIGKFALFADYSSHVLNKDGRQDLENIAHTVRHAFHSRLQSWKHYEPVRTVVNDWDSIATVFRAFDTGNEIAKNDTQIYSVLGESLPDNWRKAAIPLKTMRSDKVFMAMKSLELHVVLYDDFVLLPFSAAFPLYNLDVTAAIKYGGIGKEMALSLSGLFYDTYWRFEQANNSIMNVSKCMGGPKGLSNNLEAVAMNALYDAYVHATVGRDVRLVGLEKYTASQIFFIASCYFKCSGSMGSNYGDCNEALRHVKVFAMAFECPRNAYMNPEDPCRLF</sequence>
<name>A0A9J6FPI8_HAELO</name>
<dbReference type="OMA" id="NYYGTQD"/>
<comment type="caution">
    <text evidence="4">The sequence shown here is derived from an EMBL/GenBank/DDBJ whole genome shotgun (WGS) entry which is preliminary data.</text>
</comment>
<dbReference type="GO" id="GO:0016485">
    <property type="term" value="P:protein processing"/>
    <property type="evidence" value="ECO:0007669"/>
    <property type="project" value="TreeGrafter"/>
</dbReference>
<dbReference type="PANTHER" id="PTHR11733:SF241">
    <property type="entry name" value="GH26575P-RELATED"/>
    <property type="match status" value="1"/>
</dbReference>
<evidence type="ECO:0000259" key="3">
    <source>
        <dbReference type="Pfam" id="PF05649"/>
    </source>
</evidence>
<dbReference type="VEuPathDB" id="VectorBase:HLOH_054986"/>
<feature type="domain" description="Peptidase M13 N-terminal" evidence="3">
    <location>
        <begin position="53"/>
        <end position="392"/>
    </location>
</feature>
<dbReference type="Gene3D" id="3.40.390.10">
    <property type="entry name" value="Collagenase (Catalytic Domain)"/>
    <property type="match status" value="2"/>
</dbReference>
<dbReference type="Proteomes" id="UP000821853">
    <property type="component" value="Chromosome 2"/>
</dbReference>
<gene>
    <name evidence="4" type="ORF">HPB48_013724</name>
</gene>
<organism evidence="4 5">
    <name type="scientific">Haemaphysalis longicornis</name>
    <name type="common">Bush tick</name>
    <dbReference type="NCBI Taxonomy" id="44386"/>
    <lineage>
        <taxon>Eukaryota</taxon>
        <taxon>Metazoa</taxon>
        <taxon>Ecdysozoa</taxon>
        <taxon>Arthropoda</taxon>
        <taxon>Chelicerata</taxon>
        <taxon>Arachnida</taxon>
        <taxon>Acari</taxon>
        <taxon>Parasitiformes</taxon>
        <taxon>Ixodida</taxon>
        <taxon>Ixodoidea</taxon>
        <taxon>Ixodidae</taxon>
        <taxon>Haemaphysalinae</taxon>
        <taxon>Haemaphysalis</taxon>
    </lineage>
</organism>
<protein>
    <recommendedName>
        <fullName evidence="3">Peptidase M13 N-terminal domain-containing protein</fullName>
    </recommendedName>
</protein>
<dbReference type="GO" id="GO:0005886">
    <property type="term" value="C:plasma membrane"/>
    <property type="evidence" value="ECO:0007669"/>
    <property type="project" value="TreeGrafter"/>
</dbReference>
<evidence type="ECO:0000313" key="4">
    <source>
        <dbReference type="EMBL" id="KAH9368086.1"/>
    </source>
</evidence>
<dbReference type="GO" id="GO:0004222">
    <property type="term" value="F:metalloendopeptidase activity"/>
    <property type="evidence" value="ECO:0007669"/>
    <property type="project" value="InterPro"/>
</dbReference>
<dbReference type="SUPFAM" id="SSF55486">
    <property type="entry name" value="Metalloproteases ('zincins'), catalytic domain"/>
    <property type="match status" value="1"/>
</dbReference>
<dbReference type="OrthoDB" id="6503434at2759"/>
<reference evidence="4 5" key="1">
    <citation type="journal article" date="2020" name="Cell">
        <title>Large-Scale Comparative Analyses of Tick Genomes Elucidate Their Genetic Diversity and Vector Capacities.</title>
        <authorList>
            <consortium name="Tick Genome and Microbiome Consortium (TIGMIC)"/>
            <person name="Jia N."/>
            <person name="Wang J."/>
            <person name="Shi W."/>
            <person name="Du L."/>
            <person name="Sun Y."/>
            <person name="Zhan W."/>
            <person name="Jiang J.F."/>
            <person name="Wang Q."/>
            <person name="Zhang B."/>
            <person name="Ji P."/>
            <person name="Bell-Sakyi L."/>
            <person name="Cui X.M."/>
            <person name="Yuan T.T."/>
            <person name="Jiang B.G."/>
            <person name="Yang W.F."/>
            <person name="Lam T.T."/>
            <person name="Chang Q.C."/>
            <person name="Ding S.J."/>
            <person name="Wang X.J."/>
            <person name="Zhu J.G."/>
            <person name="Ruan X.D."/>
            <person name="Zhao L."/>
            <person name="Wei J.T."/>
            <person name="Ye R.Z."/>
            <person name="Que T.C."/>
            <person name="Du C.H."/>
            <person name="Zhou Y.H."/>
            <person name="Cheng J.X."/>
            <person name="Dai P.F."/>
            <person name="Guo W.B."/>
            <person name="Han X.H."/>
            <person name="Huang E.J."/>
            <person name="Li L.F."/>
            <person name="Wei W."/>
            <person name="Gao Y.C."/>
            <person name="Liu J.Z."/>
            <person name="Shao H.Z."/>
            <person name="Wang X."/>
            <person name="Wang C.C."/>
            <person name="Yang T.C."/>
            <person name="Huo Q.B."/>
            <person name="Li W."/>
            <person name="Chen H.Y."/>
            <person name="Chen S.E."/>
            <person name="Zhou L.G."/>
            <person name="Ni X.B."/>
            <person name="Tian J.H."/>
            <person name="Sheng Y."/>
            <person name="Liu T."/>
            <person name="Pan Y.S."/>
            <person name="Xia L.Y."/>
            <person name="Li J."/>
            <person name="Zhao F."/>
            <person name="Cao W.C."/>
        </authorList>
    </citation>
    <scope>NUCLEOTIDE SEQUENCE [LARGE SCALE GENOMIC DNA]</scope>
    <source>
        <strain evidence="4">HaeL-2018</strain>
    </source>
</reference>
<dbReference type="InterPro" id="IPR042089">
    <property type="entry name" value="Peptidase_M13_dom_2"/>
</dbReference>
<evidence type="ECO:0000256" key="2">
    <source>
        <dbReference type="SAM" id="SignalP"/>
    </source>
</evidence>
<keyword evidence="5" id="KW-1185">Reference proteome</keyword>
<dbReference type="InterPro" id="IPR008753">
    <property type="entry name" value="Peptidase_M13_N"/>
</dbReference>
<dbReference type="PANTHER" id="PTHR11733">
    <property type="entry name" value="ZINC METALLOPROTEASE FAMILY M13 NEPRILYSIN-RELATED"/>
    <property type="match status" value="1"/>
</dbReference>
<keyword evidence="2" id="KW-0732">Signal</keyword>
<dbReference type="InterPro" id="IPR024079">
    <property type="entry name" value="MetalloPept_cat_dom_sf"/>
</dbReference>
<dbReference type="PROSITE" id="PS51885">
    <property type="entry name" value="NEPRILYSIN"/>
    <property type="match status" value="1"/>
</dbReference>
<feature type="signal peptide" evidence="2">
    <location>
        <begin position="1"/>
        <end position="20"/>
    </location>
</feature>
<feature type="chain" id="PRO_5039930038" description="Peptidase M13 N-terminal domain-containing protein" evidence="2">
    <location>
        <begin position="21"/>
        <end position="627"/>
    </location>
</feature>
<accession>A0A9J6FPI8</accession>
<dbReference type="AlphaFoldDB" id="A0A9J6FPI8"/>
<dbReference type="Gene3D" id="1.10.1380.10">
    <property type="entry name" value="Neutral endopeptidase , domain2"/>
    <property type="match status" value="1"/>
</dbReference>
<evidence type="ECO:0000313" key="5">
    <source>
        <dbReference type="Proteomes" id="UP000821853"/>
    </source>
</evidence>
<comment type="similarity">
    <text evidence="1">Belongs to the peptidase M13 family.</text>
</comment>
<proteinExistence type="inferred from homology"/>